<reference evidence="3 4" key="1">
    <citation type="submission" date="2024-07" db="EMBL/GenBank/DDBJ databases">
        <title>Uliginosibacterium flavum JJ3220;KACC:17644.</title>
        <authorList>
            <person name="Kim M.K."/>
        </authorList>
    </citation>
    <scope>NUCLEOTIDE SEQUENCE [LARGE SCALE GENOMIC DNA]</scope>
    <source>
        <strain evidence="3 4">KACC:17644</strain>
    </source>
</reference>
<comment type="caution">
    <text evidence="3">The sequence shown here is derived from an EMBL/GenBank/DDBJ whole genome shotgun (WGS) entry which is preliminary data.</text>
</comment>
<feature type="signal peptide" evidence="1">
    <location>
        <begin position="1"/>
        <end position="24"/>
    </location>
</feature>
<accession>A0ABV2TLY6</accession>
<dbReference type="Pfam" id="PF07589">
    <property type="entry name" value="PEP-CTERM"/>
    <property type="match status" value="1"/>
</dbReference>
<evidence type="ECO:0000256" key="1">
    <source>
        <dbReference type="SAM" id="SignalP"/>
    </source>
</evidence>
<dbReference type="EMBL" id="JBEWZI010000012">
    <property type="protein sequence ID" value="MET7014944.1"/>
    <property type="molecule type" value="Genomic_DNA"/>
</dbReference>
<gene>
    <name evidence="3" type="ORF">ABXR19_12145</name>
</gene>
<dbReference type="NCBIfam" id="TIGR02595">
    <property type="entry name" value="PEP_CTERM"/>
    <property type="match status" value="1"/>
</dbReference>
<keyword evidence="4" id="KW-1185">Reference proteome</keyword>
<dbReference type="Proteomes" id="UP001549691">
    <property type="component" value="Unassembled WGS sequence"/>
</dbReference>
<dbReference type="RefSeq" id="WP_354601407.1">
    <property type="nucleotide sequence ID" value="NZ_JBEWZI010000012.1"/>
</dbReference>
<keyword evidence="1" id="KW-0732">Signal</keyword>
<evidence type="ECO:0000313" key="3">
    <source>
        <dbReference type="EMBL" id="MET7014944.1"/>
    </source>
</evidence>
<dbReference type="InterPro" id="IPR013424">
    <property type="entry name" value="Ice-binding_C"/>
</dbReference>
<evidence type="ECO:0000313" key="4">
    <source>
        <dbReference type="Proteomes" id="UP001549691"/>
    </source>
</evidence>
<feature type="chain" id="PRO_5046396672" evidence="1">
    <location>
        <begin position="25"/>
        <end position="191"/>
    </location>
</feature>
<evidence type="ECO:0000259" key="2">
    <source>
        <dbReference type="Pfam" id="PF07589"/>
    </source>
</evidence>
<sequence length="191" mass="19875">MALFSRLFLIASAATLLIAGPAQAEQLTYTLTGPTFTSVSGAFSTTDRITGLVSFDSSLLDASGTGSILTSSSAVNAGITWQFQDGHNAFNNVITTSGFTIAMSFSNGAASGWNIDPTHGYTNNADIWLDSSQNSYESWFGGNVARASGSPVVSASNWQMSVAAVPEPSTYAMLLAGLGLLGVTARRRQQA</sequence>
<organism evidence="3 4">
    <name type="scientific">Uliginosibacterium flavum</name>
    <dbReference type="NCBI Taxonomy" id="1396831"/>
    <lineage>
        <taxon>Bacteria</taxon>
        <taxon>Pseudomonadati</taxon>
        <taxon>Pseudomonadota</taxon>
        <taxon>Betaproteobacteria</taxon>
        <taxon>Rhodocyclales</taxon>
        <taxon>Zoogloeaceae</taxon>
        <taxon>Uliginosibacterium</taxon>
    </lineage>
</organism>
<name>A0ABV2TLY6_9RHOO</name>
<proteinExistence type="predicted"/>
<protein>
    <submittedName>
        <fullName evidence="3">PEP-CTERM sorting domain-containing protein</fullName>
    </submittedName>
</protein>
<feature type="domain" description="Ice-binding protein C-terminal" evidence="2">
    <location>
        <begin position="164"/>
        <end position="188"/>
    </location>
</feature>